<sequence length="97" mass="10839">MRFHRVTSGLWMKDRLRAQACLRWGCCPINHIGPGVKIMGRTPPGRARGRAASSMRRAKTFPRRAAAQRRSGQWRDAGIRPASGWNQWSSGVMGPPV</sequence>
<dbReference type="KEGG" id="cdn:BN940_00551"/>
<gene>
    <name evidence="2" type="ORF">BN940_00551</name>
</gene>
<reference evidence="2 3" key="1">
    <citation type="journal article" date="2014" name="BMC Microbiol.">
        <title>The oxygen-independent metabolism of cyclic monoterpenes in Castellaniella defragrans 65Phen.</title>
        <authorList>
            <person name="Petasch J."/>
            <person name="Disch E.M."/>
            <person name="Markert S."/>
            <person name="Becher D."/>
            <person name="Schweder T."/>
            <person name="Huttel B."/>
            <person name="Reinhardt R."/>
            <person name="Harder J."/>
        </authorList>
    </citation>
    <scope>NUCLEOTIDE SEQUENCE [LARGE SCALE GENOMIC DNA]</scope>
    <source>
        <strain evidence="2">65Phen</strain>
    </source>
</reference>
<dbReference type="EMBL" id="HG916765">
    <property type="protein sequence ID" value="CDM22591.1"/>
    <property type="molecule type" value="Genomic_DNA"/>
</dbReference>
<accession>W8X106</accession>
<evidence type="ECO:0000313" key="3">
    <source>
        <dbReference type="Proteomes" id="UP000019805"/>
    </source>
</evidence>
<feature type="region of interest" description="Disordered" evidence="1">
    <location>
        <begin position="38"/>
        <end position="97"/>
    </location>
</feature>
<keyword evidence="3" id="KW-1185">Reference proteome</keyword>
<protein>
    <submittedName>
        <fullName evidence="2">Uncharacterized protein</fullName>
    </submittedName>
</protein>
<proteinExistence type="predicted"/>
<dbReference type="STRING" id="1437824.BN940_00551"/>
<evidence type="ECO:0000256" key="1">
    <source>
        <dbReference type="SAM" id="MobiDB-lite"/>
    </source>
</evidence>
<dbReference type="Proteomes" id="UP000019805">
    <property type="component" value="Chromosome"/>
</dbReference>
<name>W8X106_CASD6</name>
<organism evidence="2 3">
    <name type="scientific">Castellaniella defragrans (strain DSM 12143 / CCUG 39792 / 65Phen)</name>
    <name type="common">Alcaligenes defragrans</name>
    <dbReference type="NCBI Taxonomy" id="1437824"/>
    <lineage>
        <taxon>Bacteria</taxon>
        <taxon>Pseudomonadati</taxon>
        <taxon>Pseudomonadota</taxon>
        <taxon>Betaproteobacteria</taxon>
        <taxon>Burkholderiales</taxon>
        <taxon>Alcaligenaceae</taxon>
        <taxon>Castellaniella</taxon>
    </lineage>
</organism>
<dbReference type="AlphaFoldDB" id="W8X106"/>
<dbReference type="HOGENOM" id="CLU_2341614_0_0_4"/>
<evidence type="ECO:0000313" key="2">
    <source>
        <dbReference type="EMBL" id="CDM22591.1"/>
    </source>
</evidence>
<feature type="compositionally biased region" description="Low complexity" evidence="1">
    <location>
        <begin position="39"/>
        <end position="55"/>
    </location>
</feature>